<evidence type="ECO:0000256" key="1">
    <source>
        <dbReference type="ARBA" id="ARBA00000370"/>
    </source>
</evidence>
<evidence type="ECO:0000256" key="2">
    <source>
        <dbReference type="ARBA" id="ARBA00004798"/>
    </source>
</evidence>
<keyword evidence="5 8" id="KW-0324">Glycolysis</keyword>
<comment type="cofactor">
    <cofactor evidence="8">
        <name>Mn(2+)</name>
        <dbReference type="ChEBI" id="CHEBI:29035"/>
    </cofactor>
    <text evidence="8">Binds 2 manganese ions per subunit.</text>
</comment>
<feature type="active site" description="Phosphoserine intermediate" evidence="8">
    <location>
        <position position="67"/>
    </location>
</feature>
<keyword evidence="6 8" id="KW-0464">Manganese</keyword>
<gene>
    <name evidence="8 12" type="primary">gpmI</name>
    <name evidence="12" type="ORF">LzC2_11880</name>
</gene>
<keyword evidence="7 8" id="KW-0413">Isomerase</keyword>
<dbReference type="EC" id="5.4.2.12" evidence="8 9"/>
<evidence type="ECO:0000256" key="9">
    <source>
        <dbReference type="NCBIfam" id="TIGR01307"/>
    </source>
</evidence>
<dbReference type="Pfam" id="PF01676">
    <property type="entry name" value="Metalloenzyme"/>
    <property type="match status" value="1"/>
</dbReference>
<dbReference type="InterPro" id="IPR017850">
    <property type="entry name" value="Alkaline_phosphatase_core_sf"/>
</dbReference>
<feature type="binding site" evidence="8">
    <location>
        <position position="198"/>
    </location>
    <ligand>
        <name>substrate</name>
    </ligand>
</feature>
<dbReference type="InterPro" id="IPR005995">
    <property type="entry name" value="Pgm_bpd_ind"/>
</dbReference>
<feature type="binding site" evidence="8">
    <location>
        <position position="128"/>
    </location>
    <ligand>
        <name>substrate</name>
    </ligand>
</feature>
<dbReference type="SUPFAM" id="SSF64158">
    <property type="entry name" value="2,3-Bisphosphoglycerate-independent phosphoglycerate mutase, substrate-binding domain"/>
    <property type="match status" value="1"/>
</dbReference>
<dbReference type="HAMAP" id="MF_01038">
    <property type="entry name" value="GpmI"/>
    <property type="match status" value="1"/>
</dbReference>
<accession>A0ABX1VB17</accession>
<dbReference type="EMBL" id="WTPX01000026">
    <property type="protein sequence ID" value="NNJ25125.1"/>
    <property type="molecule type" value="Genomic_DNA"/>
</dbReference>
<evidence type="ECO:0000313" key="12">
    <source>
        <dbReference type="EMBL" id="NNJ25125.1"/>
    </source>
</evidence>
<evidence type="ECO:0000256" key="6">
    <source>
        <dbReference type="ARBA" id="ARBA00023211"/>
    </source>
</evidence>
<dbReference type="Gene3D" id="3.40.1450.10">
    <property type="entry name" value="BPG-independent phosphoglycerate mutase, domain B"/>
    <property type="match status" value="1"/>
</dbReference>
<name>A0ABX1VB17_9PLAN</name>
<comment type="similarity">
    <text evidence="3 8">Belongs to the BPG-independent phosphoglycerate mutase family.</text>
</comment>
<dbReference type="InterPro" id="IPR006124">
    <property type="entry name" value="Metalloenzyme"/>
</dbReference>
<comment type="function">
    <text evidence="8">Catalyzes the interconversion of 2-phosphoglycerate and 3-phosphoglycerate.</text>
</comment>
<dbReference type="PANTHER" id="PTHR31637">
    <property type="entry name" value="2,3-BISPHOSPHOGLYCERATE-INDEPENDENT PHOSPHOGLYCERATE MUTASE"/>
    <property type="match status" value="1"/>
</dbReference>
<dbReference type="RefSeq" id="WP_171184795.1">
    <property type="nucleotide sequence ID" value="NZ_WTPX01000026.1"/>
</dbReference>
<dbReference type="PIRSF" id="PIRSF001492">
    <property type="entry name" value="IPGAM"/>
    <property type="match status" value="1"/>
</dbReference>
<dbReference type="InterPro" id="IPR036646">
    <property type="entry name" value="PGAM_B_sf"/>
</dbReference>
<evidence type="ECO:0000256" key="8">
    <source>
        <dbReference type="HAMAP-Rule" id="MF_01038"/>
    </source>
</evidence>
<evidence type="ECO:0000256" key="7">
    <source>
        <dbReference type="ARBA" id="ARBA00023235"/>
    </source>
</evidence>
<evidence type="ECO:0000256" key="4">
    <source>
        <dbReference type="ARBA" id="ARBA00022723"/>
    </source>
</evidence>
<keyword evidence="13" id="KW-1185">Reference proteome</keyword>
<sequence length="537" mass="57719">MSASHRPVVLIIRDGWGHNPRADQDFCDATVQAATPVGDRLLADYPHVQIKTSGTDVGLPPGVMGNSEVGHQNLGAGRIVDQELMRITNAVASGAFLENPRLLEAVNRAKSSGKVVHLLGLLSDGGVHSHIDHCLALIDLCAQADLPKDQLAVHVITDGRDTAPTGGAGYVARVEEKLADLNFPPVASVVGRFYAMDRDFRWDRVQKAYDLLVGRGGDPGESAGAVLANYYENPTEPERFGDEFVAPHYTDYSEGAGPLNGGRIADGDSVIFYNFRGDRPREITKAFVLSDAEWADIKGGGFDRKPVPSDLYFCTMARYETGLETEVAFEKPPKMEGILGDAVSAAGLTQYRCAESEKAPHVTFFFNDYREEPFTGEVQQEIPSPRDVSTYDQKPEMSARGVTDAVLNVINNSEADFVLVNYANGDMVGHTGVLEAAVKAVEVVDGCVGEIVDATLAKGGALVVTADHGNCEQMVDIESGRPHTAHTTYDVDCVVVASDVEGRRLREGGRLADVAPTVLDLMGVSKPEMMTGESLLA</sequence>
<feature type="binding site" evidence="8">
    <location>
        <position position="67"/>
    </location>
    <ligand>
        <name>Mn(2+)</name>
        <dbReference type="ChEBI" id="CHEBI:29035"/>
        <label>2</label>
    </ligand>
</feature>
<reference evidence="12 13" key="1">
    <citation type="journal article" date="2020" name="Syst. Appl. Microbiol.">
        <title>Alienimonas chondri sp. nov., a novel planctomycete isolated from the biofilm of the red alga Chondrus crispus.</title>
        <authorList>
            <person name="Vitorino I."/>
            <person name="Albuquerque L."/>
            <person name="Wiegand S."/>
            <person name="Kallscheuer N."/>
            <person name="da Costa M.S."/>
            <person name="Lobo-da-Cunha A."/>
            <person name="Jogler C."/>
            <person name="Lage O.M."/>
        </authorList>
    </citation>
    <scope>NUCLEOTIDE SEQUENCE [LARGE SCALE GENOMIC DNA]</scope>
    <source>
        <strain evidence="12 13">LzC2</strain>
    </source>
</reference>
<dbReference type="Gene3D" id="3.40.720.10">
    <property type="entry name" value="Alkaline Phosphatase, subunit A"/>
    <property type="match status" value="1"/>
</dbReference>
<comment type="pathway">
    <text evidence="2 8">Carbohydrate degradation; glycolysis; pyruvate from D-glyceraldehyde 3-phosphate: step 3/5.</text>
</comment>
<organism evidence="12 13">
    <name type="scientific">Alienimonas chondri</name>
    <dbReference type="NCBI Taxonomy" id="2681879"/>
    <lineage>
        <taxon>Bacteria</taxon>
        <taxon>Pseudomonadati</taxon>
        <taxon>Planctomycetota</taxon>
        <taxon>Planctomycetia</taxon>
        <taxon>Planctomycetales</taxon>
        <taxon>Planctomycetaceae</taxon>
        <taxon>Alienimonas</taxon>
    </lineage>
</organism>
<keyword evidence="4 8" id="KW-0479">Metal-binding</keyword>
<evidence type="ECO:0000256" key="5">
    <source>
        <dbReference type="ARBA" id="ARBA00023152"/>
    </source>
</evidence>
<feature type="binding site" evidence="8">
    <location>
        <position position="467"/>
    </location>
    <ligand>
        <name>Mn(2+)</name>
        <dbReference type="ChEBI" id="CHEBI:29035"/>
        <label>2</label>
    </ligand>
</feature>
<dbReference type="InterPro" id="IPR011258">
    <property type="entry name" value="BPG-indep_PGM_N"/>
</dbReference>
<feature type="binding site" evidence="8">
    <location>
        <position position="14"/>
    </location>
    <ligand>
        <name>Mn(2+)</name>
        <dbReference type="ChEBI" id="CHEBI:29035"/>
        <label>2</label>
    </ligand>
</feature>
<feature type="domain" description="Metalloenzyme" evidence="10">
    <location>
        <begin position="7"/>
        <end position="525"/>
    </location>
</feature>
<dbReference type="NCBIfam" id="TIGR01307">
    <property type="entry name" value="pgm_bpd_ind"/>
    <property type="match status" value="1"/>
</dbReference>
<dbReference type="SUPFAM" id="SSF53649">
    <property type="entry name" value="Alkaline phosphatase-like"/>
    <property type="match status" value="1"/>
</dbReference>
<feature type="binding site" evidence="8">
    <location>
        <position position="486"/>
    </location>
    <ligand>
        <name>Mn(2+)</name>
        <dbReference type="ChEBI" id="CHEBI:29035"/>
        <label>1</label>
    </ligand>
</feature>
<dbReference type="PANTHER" id="PTHR31637:SF0">
    <property type="entry name" value="2,3-BISPHOSPHOGLYCERATE-INDEPENDENT PHOSPHOGLYCERATE MUTASE"/>
    <property type="match status" value="1"/>
</dbReference>
<evidence type="ECO:0000259" key="11">
    <source>
        <dbReference type="Pfam" id="PF06415"/>
    </source>
</evidence>
<comment type="catalytic activity">
    <reaction evidence="1 8">
        <text>(2R)-2-phosphoglycerate = (2R)-3-phosphoglycerate</text>
        <dbReference type="Rhea" id="RHEA:15901"/>
        <dbReference type="ChEBI" id="CHEBI:58272"/>
        <dbReference type="ChEBI" id="CHEBI:58289"/>
        <dbReference type="EC" id="5.4.2.12"/>
    </reaction>
</comment>
<feature type="binding site" evidence="8">
    <location>
        <position position="358"/>
    </location>
    <ligand>
        <name>substrate</name>
    </ligand>
</feature>
<feature type="binding site" evidence="8">
    <location>
        <position position="430"/>
    </location>
    <ligand>
        <name>Mn(2+)</name>
        <dbReference type="ChEBI" id="CHEBI:29035"/>
        <label>1</label>
    </ligand>
</feature>
<evidence type="ECO:0000259" key="10">
    <source>
        <dbReference type="Pfam" id="PF01676"/>
    </source>
</evidence>
<protein>
    <recommendedName>
        <fullName evidence="8 9">2,3-bisphosphoglycerate-independent phosphoglycerate mutase</fullName>
        <shortName evidence="8">BPG-independent PGAM</shortName>
        <shortName evidence="8">Phosphoglyceromutase</shortName>
        <shortName evidence="8">iPGM</shortName>
        <ecNumber evidence="8 9">5.4.2.12</ecNumber>
    </recommendedName>
</protein>
<feature type="domain" description="BPG-independent PGAM N-terminal" evidence="11">
    <location>
        <begin position="87"/>
        <end position="320"/>
    </location>
</feature>
<feature type="binding site" evidence="8">
    <location>
        <begin position="276"/>
        <end position="279"/>
    </location>
    <ligand>
        <name>substrate</name>
    </ligand>
</feature>
<evidence type="ECO:0000313" key="13">
    <source>
        <dbReference type="Proteomes" id="UP000609651"/>
    </source>
</evidence>
<feature type="binding site" evidence="8">
    <location>
        <position position="192"/>
    </location>
    <ligand>
        <name>substrate</name>
    </ligand>
</feature>
<dbReference type="Proteomes" id="UP000609651">
    <property type="component" value="Unassembled WGS sequence"/>
</dbReference>
<dbReference type="CDD" id="cd16010">
    <property type="entry name" value="iPGM"/>
    <property type="match status" value="1"/>
</dbReference>
<dbReference type="Pfam" id="PF06415">
    <property type="entry name" value="iPGM_N"/>
    <property type="match status" value="1"/>
</dbReference>
<feature type="binding site" evidence="8">
    <location>
        <position position="468"/>
    </location>
    <ligand>
        <name>Mn(2+)</name>
        <dbReference type="ChEBI" id="CHEBI:29035"/>
        <label>2</label>
    </ligand>
</feature>
<feature type="binding site" evidence="8">
    <location>
        <begin position="160"/>
        <end position="161"/>
    </location>
    <ligand>
        <name>substrate</name>
    </ligand>
</feature>
<comment type="subunit">
    <text evidence="8">Monomer.</text>
</comment>
<dbReference type="GO" id="GO:0004619">
    <property type="term" value="F:phosphoglycerate mutase activity"/>
    <property type="evidence" value="ECO:0007669"/>
    <property type="project" value="UniProtKB-EC"/>
</dbReference>
<evidence type="ECO:0000256" key="3">
    <source>
        <dbReference type="ARBA" id="ARBA00008819"/>
    </source>
</evidence>
<feature type="binding site" evidence="8">
    <location>
        <position position="426"/>
    </location>
    <ligand>
        <name>Mn(2+)</name>
        <dbReference type="ChEBI" id="CHEBI:29035"/>
        <label>1</label>
    </ligand>
</feature>
<proteinExistence type="inferred from homology"/>
<comment type="caution">
    <text evidence="12">The sequence shown here is derived from an EMBL/GenBank/DDBJ whole genome shotgun (WGS) entry which is preliminary data.</text>
</comment>